<proteinExistence type="predicted"/>
<dbReference type="PANTHER" id="PTHR46112">
    <property type="entry name" value="AMINOPEPTIDASE"/>
    <property type="match status" value="1"/>
</dbReference>
<dbReference type="Gene3D" id="3.40.350.10">
    <property type="entry name" value="Creatinase/prolidase N-terminal domain"/>
    <property type="match status" value="1"/>
</dbReference>
<dbReference type="SUPFAM" id="SSF53092">
    <property type="entry name" value="Creatinase/prolidase N-terminal domain"/>
    <property type="match status" value="1"/>
</dbReference>
<evidence type="ECO:0000313" key="5">
    <source>
        <dbReference type="Proteomes" id="UP000629371"/>
    </source>
</evidence>
<dbReference type="SUPFAM" id="SSF55920">
    <property type="entry name" value="Creatinase/aminopeptidase"/>
    <property type="match status" value="1"/>
</dbReference>
<keyword evidence="4" id="KW-0645">Protease</keyword>
<reference evidence="4 5" key="1">
    <citation type="submission" date="2021-01" db="EMBL/GenBank/DDBJ databases">
        <title>WGS of actinomycetes isolated from Thailand.</title>
        <authorList>
            <person name="Thawai C."/>
        </authorList>
    </citation>
    <scope>NUCLEOTIDE SEQUENCE [LARGE SCALE GENOMIC DNA]</scope>
    <source>
        <strain evidence="4 5">CH9-7</strain>
    </source>
</reference>
<dbReference type="CDD" id="cd01066">
    <property type="entry name" value="APP_MetAP"/>
    <property type="match status" value="1"/>
</dbReference>
<dbReference type="InterPro" id="IPR000587">
    <property type="entry name" value="Creatinase_N"/>
</dbReference>
<dbReference type="InterPro" id="IPR036005">
    <property type="entry name" value="Creatinase/aminopeptidase-like"/>
</dbReference>
<evidence type="ECO:0000313" key="4">
    <source>
        <dbReference type="EMBL" id="MBL1091549.1"/>
    </source>
</evidence>
<dbReference type="EMBL" id="JAERRI010000010">
    <property type="protein sequence ID" value="MBL1091549.1"/>
    <property type="molecule type" value="Genomic_DNA"/>
</dbReference>
<dbReference type="Pfam" id="PF00557">
    <property type="entry name" value="Peptidase_M24"/>
    <property type="match status" value="1"/>
</dbReference>
<keyword evidence="4" id="KW-0378">Hydrolase</keyword>
<feature type="domain" description="Peptidase M24" evidence="2">
    <location>
        <begin position="178"/>
        <end position="386"/>
    </location>
</feature>
<comment type="caution">
    <text evidence="4">The sequence shown here is derived from an EMBL/GenBank/DDBJ whole genome shotgun (WGS) entry which is preliminary data.</text>
</comment>
<dbReference type="PANTHER" id="PTHR46112:SF2">
    <property type="entry name" value="XAA-PRO AMINOPEPTIDASE P-RELATED"/>
    <property type="match status" value="1"/>
</dbReference>
<protein>
    <submittedName>
        <fullName evidence="4">Aminopeptidase P family protein</fullName>
    </submittedName>
</protein>
<keyword evidence="4" id="KW-0031">Aminopeptidase</keyword>
<dbReference type="Proteomes" id="UP000629371">
    <property type="component" value="Unassembled WGS sequence"/>
</dbReference>
<evidence type="ECO:0000259" key="3">
    <source>
        <dbReference type="Pfam" id="PF01321"/>
    </source>
</evidence>
<evidence type="ECO:0000259" key="2">
    <source>
        <dbReference type="Pfam" id="PF00557"/>
    </source>
</evidence>
<accession>A0ABS1MUT6</accession>
<gene>
    <name evidence="4" type="ORF">JK360_19480</name>
</gene>
<feature type="compositionally biased region" description="Pro residues" evidence="1">
    <location>
        <begin position="1"/>
        <end position="12"/>
    </location>
</feature>
<dbReference type="Pfam" id="PF01321">
    <property type="entry name" value="Creatinase_N"/>
    <property type="match status" value="1"/>
</dbReference>
<dbReference type="InterPro" id="IPR029149">
    <property type="entry name" value="Creatin/AminoP/Spt16_N"/>
</dbReference>
<name>A0ABS1MUT6_9ACTN</name>
<dbReference type="GO" id="GO:0004177">
    <property type="term" value="F:aminopeptidase activity"/>
    <property type="evidence" value="ECO:0007669"/>
    <property type="project" value="UniProtKB-KW"/>
</dbReference>
<sequence>MPHLPPQPPQQPDPSHGLPHDLPEPGFPPEEYTQRLAGTREAMARDGLDLLLVTAPEDIHYHCGLNHQGHFAVTALLLPLDGTPVLVERAMEAPTARAQTHDVAHHGYGDGTAPAEALADALAQLARPAQRVGYQADALALPPAVWDRLRRDVPVTWTDCGDLLILRRSVHTAREIGHLRTAARLSDTAMAAGLAAATAGARENEVAAAGHDAMFRAGGDLPGFAPLVRSTDRLDQEHLTWTRREFGPRDGVFLELSAAYGRYHAPLARLHHLDPREAARHRPAAEASRAAMRALCAALRPDRTAEQVFGAWRAAVEEATGRPYRRHHCGYLVGIGFPPSWMGGTRTLRPGNPLRLRAGMTFHVQSWVLDERLGRYACSDTALVTEDGCEVLTRTPYPN</sequence>
<feature type="region of interest" description="Disordered" evidence="1">
    <location>
        <begin position="1"/>
        <end position="30"/>
    </location>
</feature>
<organism evidence="4 5">
    <name type="scientific">Streptomyces siderophoricus</name>
    <dbReference type="NCBI Taxonomy" id="2802281"/>
    <lineage>
        <taxon>Bacteria</taxon>
        <taxon>Bacillati</taxon>
        <taxon>Actinomycetota</taxon>
        <taxon>Actinomycetes</taxon>
        <taxon>Kitasatosporales</taxon>
        <taxon>Streptomycetaceae</taxon>
        <taxon>Streptomyces</taxon>
    </lineage>
</organism>
<dbReference type="Gene3D" id="3.90.230.10">
    <property type="entry name" value="Creatinase/methionine aminopeptidase superfamily"/>
    <property type="match status" value="1"/>
</dbReference>
<keyword evidence="5" id="KW-1185">Reference proteome</keyword>
<dbReference type="InterPro" id="IPR050659">
    <property type="entry name" value="Peptidase_M24B"/>
</dbReference>
<evidence type="ECO:0000256" key="1">
    <source>
        <dbReference type="SAM" id="MobiDB-lite"/>
    </source>
</evidence>
<dbReference type="InterPro" id="IPR000994">
    <property type="entry name" value="Pept_M24"/>
</dbReference>
<feature type="domain" description="Creatinase N-terminal" evidence="3">
    <location>
        <begin position="35"/>
        <end position="164"/>
    </location>
</feature>
<dbReference type="RefSeq" id="WP_201806161.1">
    <property type="nucleotide sequence ID" value="NZ_JAERRI010000010.1"/>
</dbReference>